<dbReference type="PANTHER" id="PTHR43712:SF15">
    <property type="entry name" value="MONODICTYPHENONE CLUSTER TRANSCRIPTIONAL COACTIVATOR MDPA"/>
    <property type="match status" value="1"/>
</dbReference>
<evidence type="ECO:0000256" key="3">
    <source>
        <dbReference type="ARBA" id="ARBA00022691"/>
    </source>
</evidence>
<dbReference type="InterPro" id="IPR029063">
    <property type="entry name" value="SAM-dependent_MTases_sf"/>
</dbReference>
<sequence>MSDLSLEALGSIVYAKAKALSRLAAENDNSPTRNGTIRSDSSSAIILMARHELIQAAKELLQLVMMPSEYLLSLALSGADTANLELLIRFEIAQNVPLDSSIEISTLSTKVNLPEDDLKRALRFAISNGIFQEPTPNNISHSDLSTALATDTHLRNVLCFSAEWTGGVLTKTPKYLASRAERGEKNVPKTSFSFAFNTEEDFFDYMTHSKELNAKYHNFLMGRANTPMWSMDRLRAAWDWASLGSKTIVDVGGSSGHTVMAIAPLAPDAQFIVQDNDSSALELGKYQAQKLLDDETRSRITFQKHNFFEDQPVHAECYILRHVLHDWNDQDSIAMLKALLVVLEPGCRVFISEGLLPDPPAQRLHTLASKMILIEDQFIMAAHDSHERTLNDYVQLFKRVSSRFKLVGVTSGAKDGAFQSLLEFQVN</sequence>
<keyword evidence="2" id="KW-0808">Transferase</keyword>
<dbReference type="InterPro" id="IPR036390">
    <property type="entry name" value="WH_DNA-bd_sf"/>
</dbReference>
<dbReference type="InterPro" id="IPR036388">
    <property type="entry name" value="WH-like_DNA-bd_sf"/>
</dbReference>
<dbReference type="Gene3D" id="3.40.50.150">
    <property type="entry name" value="Vaccinia Virus protein VP39"/>
    <property type="match status" value="1"/>
</dbReference>
<name>A0AAD6MQ16_9EURO</name>
<dbReference type="GO" id="GO:0008171">
    <property type="term" value="F:O-methyltransferase activity"/>
    <property type="evidence" value="ECO:0007669"/>
    <property type="project" value="InterPro"/>
</dbReference>
<organism evidence="5 6">
    <name type="scientific">Penicillium malachiteum</name>
    <dbReference type="NCBI Taxonomy" id="1324776"/>
    <lineage>
        <taxon>Eukaryota</taxon>
        <taxon>Fungi</taxon>
        <taxon>Dikarya</taxon>
        <taxon>Ascomycota</taxon>
        <taxon>Pezizomycotina</taxon>
        <taxon>Eurotiomycetes</taxon>
        <taxon>Eurotiomycetidae</taxon>
        <taxon>Eurotiales</taxon>
        <taxon>Aspergillaceae</taxon>
        <taxon>Penicillium</taxon>
    </lineage>
</organism>
<reference evidence="5" key="1">
    <citation type="journal article" date="2023" name="IMA Fungus">
        <title>Comparative genomic study of the Penicillium genus elucidates a diverse pangenome and 15 lateral gene transfer events.</title>
        <authorList>
            <person name="Petersen C."/>
            <person name="Sorensen T."/>
            <person name="Nielsen M.R."/>
            <person name="Sondergaard T.E."/>
            <person name="Sorensen J.L."/>
            <person name="Fitzpatrick D.A."/>
            <person name="Frisvad J.C."/>
            <person name="Nielsen K.L."/>
        </authorList>
    </citation>
    <scope>NUCLEOTIDE SEQUENCE</scope>
    <source>
        <strain evidence="5">IBT 17514</strain>
    </source>
</reference>
<evidence type="ECO:0000313" key="6">
    <source>
        <dbReference type="Proteomes" id="UP001215712"/>
    </source>
</evidence>
<dbReference type="InterPro" id="IPR016461">
    <property type="entry name" value="COMT-like"/>
</dbReference>
<accession>A0AAD6MQ16</accession>
<feature type="domain" description="O-methyltransferase C-terminal" evidence="4">
    <location>
        <begin position="190"/>
        <end position="399"/>
    </location>
</feature>
<evidence type="ECO:0000256" key="1">
    <source>
        <dbReference type="ARBA" id="ARBA00022603"/>
    </source>
</evidence>
<evidence type="ECO:0000256" key="2">
    <source>
        <dbReference type="ARBA" id="ARBA00022679"/>
    </source>
</evidence>
<dbReference type="Pfam" id="PF00891">
    <property type="entry name" value="Methyltransf_2"/>
    <property type="match status" value="1"/>
</dbReference>
<dbReference type="SUPFAM" id="SSF46785">
    <property type="entry name" value="Winged helix' DNA-binding domain"/>
    <property type="match status" value="1"/>
</dbReference>
<keyword evidence="6" id="KW-1185">Reference proteome</keyword>
<dbReference type="Gene3D" id="1.10.10.10">
    <property type="entry name" value="Winged helix-like DNA-binding domain superfamily/Winged helix DNA-binding domain"/>
    <property type="match status" value="1"/>
</dbReference>
<evidence type="ECO:0000259" key="4">
    <source>
        <dbReference type="Pfam" id="PF00891"/>
    </source>
</evidence>
<dbReference type="CDD" id="cd02440">
    <property type="entry name" value="AdoMet_MTases"/>
    <property type="match status" value="1"/>
</dbReference>
<gene>
    <name evidence="5" type="ORF">N7493_011700</name>
</gene>
<dbReference type="PANTHER" id="PTHR43712">
    <property type="entry name" value="PUTATIVE (AFU_ORTHOLOGUE AFUA_4G14580)-RELATED"/>
    <property type="match status" value="1"/>
</dbReference>
<dbReference type="EMBL" id="JAQJAN010000023">
    <property type="protein sequence ID" value="KAJ5703311.1"/>
    <property type="molecule type" value="Genomic_DNA"/>
</dbReference>
<proteinExistence type="predicted"/>
<dbReference type="InterPro" id="IPR001077">
    <property type="entry name" value="COMT_C"/>
</dbReference>
<keyword evidence="3" id="KW-0949">S-adenosyl-L-methionine</keyword>
<protein>
    <recommendedName>
        <fullName evidence="4">O-methyltransferase C-terminal domain-containing protein</fullName>
    </recommendedName>
</protein>
<dbReference type="Proteomes" id="UP001215712">
    <property type="component" value="Unassembled WGS sequence"/>
</dbReference>
<keyword evidence="1" id="KW-0489">Methyltransferase</keyword>
<dbReference type="GO" id="GO:0044550">
    <property type="term" value="P:secondary metabolite biosynthetic process"/>
    <property type="evidence" value="ECO:0007669"/>
    <property type="project" value="UniProtKB-ARBA"/>
</dbReference>
<reference evidence="5" key="2">
    <citation type="submission" date="2023-01" db="EMBL/GenBank/DDBJ databases">
        <authorList>
            <person name="Petersen C."/>
        </authorList>
    </citation>
    <scope>NUCLEOTIDE SEQUENCE</scope>
    <source>
        <strain evidence="5">IBT 17514</strain>
    </source>
</reference>
<comment type="caution">
    <text evidence="5">The sequence shown here is derived from an EMBL/GenBank/DDBJ whole genome shotgun (WGS) entry which is preliminary data.</text>
</comment>
<evidence type="ECO:0000313" key="5">
    <source>
        <dbReference type="EMBL" id="KAJ5703311.1"/>
    </source>
</evidence>
<dbReference type="SUPFAM" id="SSF53335">
    <property type="entry name" value="S-adenosyl-L-methionine-dependent methyltransferases"/>
    <property type="match status" value="1"/>
</dbReference>
<dbReference type="GO" id="GO:0032259">
    <property type="term" value="P:methylation"/>
    <property type="evidence" value="ECO:0007669"/>
    <property type="project" value="UniProtKB-KW"/>
</dbReference>
<dbReference type="PROSITE" id="PS51683">
    <property type="entry name" value="SAM_OMT_II"/>
    <property type="match status" value="1"/>
</dbReference>
<dbReference type="AlphaFoldDB" id="A0AAD6MQ16"/>